<gene>
    <name evidence="1" type="ORF">AVEN_115213_1</name>
</gene>
<organism evidence="1 2">
    <name type="scientific">Araneus ventricosus</name>
    <name type="common">Orbweaver spider</name>
    <name type="synonym">Epeira ventricosa</name>
    <dbReference type="NCBI Taxonomy" id="182803"/>
    <lineage>
        <taxon>Eukaryota</taxon>
        <taxon>Metazoa</taxon>
        <taxon>Ecdysozoa</taxon>
        <taxon>Arthropoda</taxon>
        <taxon>Chelicerata</taxon>
        <taxon>Arachnida</taxon>
        <taxon>Araneae</taxon>
        <taxon>Araneomorphae</taxon>
        <taxon>Entelegynae</taxon>
        <taxon>Araneoidea</taxon>
        <taxon>Araneidae</taxon>
        <taxon>Araneus</taxon>
    </lineage>
</organism>
<keyword evidence="2" id="KW-1185">Reference proteome</keyword>
<dbReference type="AlphaFoldDB" id="A0A4Y1ZYH4"/>
<dbReference type="EMBL" id="BGPR01000001">
    <property type="protein sequence ID" value="GBL72245.1"/>
    <property type="molecule type" value="Genomic_DNA"/>
</dbReference>
<proteinExistence type="predicted"/>
<protein>
    <submittedName>
        <fullName evidence="1">Uncharacterized protein</fullName>
    </submittedName>
</protein>
<accession>A0A4Y1ZYH4</accession>
<evidence type="ECO:0000313" key="2">
    <source>
        <dbReference type="Proteomes" id="UP000499080"/>
    </source>
</evidence>
<comment type="caution">
    <text evidence="1">The sequence shown here is derived from an EMBL/GenBank/DDBJ whole genome shotgun (WGS) entry which is preliminary data.</text>
</comment>
<evidence type="ECO:0000313" key="1">
    <source>
        <dbReference type="EMBL" id="GBL72245.1"/>
    </source>
</evidence>
<dbReference type="Proteomes" id="UP000499080">
    <property type="component" value="Unassembled WGS sequence"/>
</dbReference>
<name>A0A4Y1ZYH4_ARAVE</name>
<sequence length="104" mass="12288">MQPRKSHIRMLIVLSLRYSVILRLRSRVFHFVLKLAKSPCCLKNSYRNGIRHEGMGLKNMTFSDFEKKKTVMTTPGLPISIFSWMRRKSLWSRITMMLSIVGLW</sequence>
<reference evidence="1 2" key="1">
    <citation type="journal article" date="2019" name="Sci. Rep.">
        <title>Orb-weaving spider Araneus ventricosus genome elucidates the spidroin gene catalogue.</title>
        <authorList>
            <person name="Kono N."/>
            <person name="Nakamura H."/>
            <person name="Ohtoshi R."/>
            <person name="Moran D.A.P."/>
            <person name="Shinohara A."/>
            <person name="Yoshida Y."/>
            <person name="Fujiwara M."/>
            <person name="Mori M."/>
            <person name="Tomita M."/>
            <person name="Arakawa K."/>
        </authorList>
    </citation>
    <scope>NUCLEOTIDE SEQUENCE [LARGE SCALE GENOMIC DNA]</scope>
</reference>